<proteinExistence type="predicted"/>
<feature type="compositionally biased region" description="Low complexity" evidence="1">
    <location>
        <begin position="45"/>
        <end position="56"/>
    </location>
</feature>
<gene>
    <name evidence="2" type="ORF">SI7747_16018493</name>
</gene>
<keyword evidence="3" id="KW-1185">Reference proteome</keyword>
<reference evidence="2 3" key="1">
    <citation type="submission" date="2019-12" db="EMBL/GenBank/DDBJ databases">
        <authorList>
            <person name="Scholz U."/>
            <person name="Mascher M."/>
            <person name="Fiebig A."/>
        </authorList>
    </citation>
    <scope>NUCLEOTIDE SEQUENCE</scope>
</reference>
<dbReference type="AlphaFoldDB" id="A0A7I8JRN3"/>
<feature type="region of interest" description="Disordered" evidence="1">
    <location>
        <begin position="30"/>
        <end position="60"/>
    </location>
</feature>
<evidence type="ECO:0000256" key="1">
    <source>
        <dbReference type="SAM" id="MobiDB-lite"/>
    </source>
</evidence>
<sequence length="113" mass="11531">MELGLGFFRWNSGGGVGVGSGTGPFNADGFLSSGGGVRPRSRLASTESETEVSSYSGSGGKIGKRLPGQVGCVLNVLCRNQIKYLHVSPAKGCHNCLIGQPAPLLNAAKATPL</sequence>
<organism evidence="2">
    <name type="scientific">Spirodela intermedia</name>
    <name type="common">Intermediate duckweed</name>
    <dbReference type="NCBI Taxonomy" id="51605"/>
    <lineage>
        <taxon>Eukaryota</taxon>
        <taxon>Viridiplantae</taxon>
        <taxon>Streptophyta</taxon>
        <taxon>Embryophyta</taxon>
        <taxon>Tracheophyta</taxon>
        <taxon>Spermatophyta</taxon>
        <taxon>Magnoliopsida</taxon>
        <taxon>Liliopsida</taxon>
        <taxon>Araceae</taxon>
        <taxon>Lemnoideae</taxon>
        <taxon>Spirodela</taxon>
    </lineage>
</organism>
<dbReference type="Proteomes" id="UP001189122">
    <property type="component" value="Unassembled WGS sequence"/>
</dbReference>
<dbReference type="EMBL" id="CACRZD030000016">
    <property type="protein sequence ID" value="CAA6672082.1"/>
    <property type="molecule type" value="Genomic_DNA"/>
</dbReference>
<accession>A0A7I8JRN3</accession>
<name>A0A7I8JRN3_SPIIN</name>
<protein>
    <submittedName>
        <fullName evidence="2">Uncharacterized protein</fullName>
    </submittedName>
</protein>
<dbReference type="EMBL" id="LR743603">
    <property type="protein sequence ID" value="CAA2632937.1"/>
    <property type="molecule type" value="Genomic_DNA"/>
</dbReference>
<evidence type="ECO:0000313" key="3">
    <source>
        <dbReference type="Proteomes" id="UP001189122"/>
    </source>
</evidence>
<evidence type="ECO:0000313" key="2">
    <source>
        <dbReference type="EMBL" id="CAA2632937.1"/>
    </source>
</evidence>